<name>A0A7D9JQD0_PARCT</name>
<proteinExistence type="predicted"/>
<comment type="caution">
    <text evidence="3">The sequence shown here is derived from an EMBL/GenBank/DDBJ whole genome shotgun (WGS) entry which is preliminary data.</text>
</comment>
<feature type="compositionally biased region" description="Polar residues" evidence="1">
    <location>
        <begin position="199"/>
        <end position="221"/>
    </location>
</feature>
<evidence type="ECO:0000256" key="1">
    <source>
        <dbReference type="SAM" id="MobiDB-lite"/>
    </source>
</evidence>
<evidence type="ECO:0000313" key="4">
    <source>
        <dbReference type="Proteomes" id="UP001152795"/>
    </source>
</evidence>
<dbReference type="Proteomes" id="UP001152795">
    <property type="component" value="Unassembled WGS sequence"/>
</dbReference>
<reference evidence="3" key="1">
    <citation type="submission" date="2020-04" db="EMBL/GenBank/DDBJ databases">
        <authorList>
            <person name="Alioto T."/>
            <person name="Alioto T."/>
            <person name="Gomez Garrido J."/>
        </authorList>
    </citation>
    <scope>NUCLEOTIDE SEQUENCE</scope>
    <source>
        <strain evidence="3">A484AB</strain>
    </source>
</reference>
<gene>
    <name evidence="3" type="ORF">PACLA_8A010140</name>
</gene>
<feature type="region of interest" description="Disordered" evidence="1">
    <location>
        <begin position="199"/>
        <end position="225"/>
    </location>
</feature>
<organism evidence="3 4">
    <name type="scientific">Paramuricea clavata</name>
    <name type="common">Red gorgonian</name>
    <name type="synonym">Violescent sea-whip</name>
    <dbReference type="NCBI Taxonomy" id="317549"/>
    <lineage>
        <taxon>Eukaryota</taxon>
        <taxon>Metazoa</taxon>
        <taxon>Cnidaria</taxon>
        <taxon>Anthozoa</taxon>
        <taxon>Octocorallia</taxon>
        <taxon>Malacalcyonacea</taxon>
        <taxon>Plexauridae</taxon>
        <taxon>Paramuricea</taxon>
    </lineage>
</organism>
<feature type="non-terminal residue" evidence="3">
    <location>
        <position position="1"/>
    </location>
</feature>
<sequence length="369" mass="41785">MNIRDRIKFTQIAGDNVYLPLLLRLANDVEENPGPTVYDVVDPSKTICADFSQDNGRLFRHNAAKQCVAMSLTSIVHSKVKDVNEWDSLFLNLILCSGNDLYTYISNSIGKEFLLLSEVPDNCVSIIKTSEGLYKVFDPHSRDTYGIPDPNGKCVFVSIDSIGNLVTYFQNTIPVRSVTPFEIKGVTVELMAFESAEQTDTSGQKANTNRASYKRQQTTESASHKQACLENARIFKKRKQPEKEVRNLQNQGDYLERFDITNGGIHEQAWAKFNMQKFSKSVHYIVAKCTICKEAWPVKASSKISETYVCQRCSRDKKSPRKFSFENSMIPSPQLVQLQGLTQVEEMLIARALPIMRVYIKPCGQRSYS</sequence>
<evidence type="ECO:0000313" key="3">
    <source>
        <dbReference type="EMBL" id="CAB4033660.1"/>
    </source>
</evidence>
<dbReference type="EMBL" id="CACRXK020019440">
    <property type="protein sequence ID" value="CAB4033660.1"/>
    <property type="molecule type" value="Genomic_DNA"/>
</dbReference>
<evidence type="ECO:0000259" key="2">
    <source>
        <dbReference type="Pfam" id="PF20209"/>
    </source>
</evidence>
<dbReference type="AlphaFoldDB" id="A0A7D9JQD0"/>
<dbReference type="Pfam" id="PF20209">
    <property type="entry name" value="DUF6570"/>
    <property type="match status" value="1"/>
</dbReference>
<dbReference type="OrthoDB" id="432234at2759"/>
<dbReference type="InterPro" id="IPR046700">
    <property type="entry name" value="DUF6570"/>
</dbReference>
<feature type="domain" description="DUF6570" evidence="2">
    <location>
        <begin position="317"/>
        <end position="360"/>
    </location>
</feature>
<keyword evidence="4" id="KW-1185">Reference proteome</keyword>
<dbReference type="Gene3D" id="3.90.70.120">
    <property type="match status" value="1"/>
</dbReference>
<accession>A0A7D9JQD0</accession>
<protein>
    <recommendedName>
        <fullName evidence="2">DUF6570 domain-containing protein</fullName>
    </recommendedName>
</protein>